<dbReference type="PANTHER" id="PTHR12911:SF8">
    <property type="entry name" value="KLAROID PROTEIN-RELATED"/>
    <property type="match status" value="1"/>
</dbReference>
<dbReference type="AlphaFoldDB" id="A0ABD1E6U8"/>
<proteinExistence type="predicted"/>
<dbReference type="InterPro" id="IPR012919">
    <property type="entry name" value="SUN_dom"/>
</dbReference>
<sequence>MYGEPNLADLLPGLYCNNILTRQSYPSVWKTIFTHLLTILITGSLCFSGYYYYQNVYIPMYVNKSAMDVSSSSLGDSDPDFILFQTSDPSLNDDQFERINEAIIAINNWRTQVNAEITKIQWEQDIKINNAIQEYFEIFEADNIGLMDYAAYYAGAVITRISKDTLPHPTYRPLSLFKIINIDLLSNPEEIIRPCVLPGSCFAFRGNTGSVRIKLGKPINIGAVTMSHASALLLGPEGMNSAPKDFEVYGFINLADEFGTFLGKFIYNRRGKQHQTFEVPSQLSGNQIFEEVELTILSNHGKKDFTCIYRFRVHKNEVKGSNHTRVSKKCC</sequence>
<keyword evidence="8" id="KW-1185">Reference proteome</keyword>
<evidence type="ECO:0000313" key="7">
    <source>
        <dbReference type="EMBL" id="KAL1490403.1"/>
    </source>
</evidence>
<dbReference type="InterPro" id="IPR045119">
    <property type="entry name" value="SUN1-5"/>
</dbReference>
<organism evidence="7 8">
    <name type="scientific">Hypothenemus hampei</name>
    <name type="common">Coffee berry borer</name>
    <dbReference type="NCBI Taxonomy" id="57062"/>
    <lineage>
        <taxon>Eukaryota</taxon>
        <taxon>Metazoa</taxon>
        <taxon>Ecdysozoa</taxon>
        <taxon>Arthropoda</taxon>
        <taxon>Hexapoda</taxon>
        <taxon>Insecta</taxon>
        <taxon>Pterygota</taxon>
        <taxon>Neoptera</taxon>
        <taxon>Endopterygota</taxon>
        <taxon>Coleoptera</taxon>
        <taxon>Polyphaga</taxon>
        <taxon>Cucujiformia</taxon>
        <taxon>Curculionidae</taxon>
        <taxon>Scolytinae</taxon>
        <taxon>Hypothenemus</taxon>
    </lineage>
</organism>
<comment type="subcellular location">
    <subcellularLocation>
        <location evidence="1">Membrane</location>
    </subcellularLocation>
</comment>
<evidence type="ECO:0000256" key="3">
    <source>
        <dbReference type="ARBA" id="ARBA00022989"/>
    </source>
</evidence>
<keyword evidence="4 5" id="KW-0472">Membrane</keyword>
<dbReference type="GO" id="GO:0005635">
    <property type="term" value="C:nuclear envelope"/>
    <property type="evidence" value="ECO:0007669"/>
    <property type="project" value="UniProtKB-ARBA"/>
</dbReference>
<evidence type="ECO:0000256" key="5">
    <source>
        <dbReference type="SAM" id="Phobius"/>
    </source>
</evidence>
<feature type="transmembrane region" description="Helical" evidence="5">
    <location>
        <begin position="32"/>
        <end position="53"/>
    </location>
</feature>
<comment type="caution">
    <text evidence="7">The sequence shown here is derived from an EMBL/GenBank/DDBJ whole genome shotgun (WGS) entry which is preliminary data.</text>
</comment>
<keyword evidence="3 5" id="KW-1133">Transmembrane helix</keyword>
<feature type="domain" description="SUN" evidence="6">
    <location>
        <begin position="153"/>
        <end position="318"/>
    </location>
</feature>
<dbReference type="Gene3D" id="2.60.120.260">
    <property type="entry name" value="Galactose-binding domain-like"/>
    <property type="match status" value="1"/>
</dbReference>
<evidence type="ECO:0000256" key="1">
    <source>
        <dbReference type="ARBA" id="ARBA00004370"/>
    </source>
</evidence>
<dbReference type="GO" id="GO:0016020">
    <property type="term" value="C:membrane"/>
    <property type="evidence" value="ECO:0007669"/>
    <property type="project" value="UniProtKB-SubCell"/>
</dbReference>
<dbReference type="PROSITE" id="PS51469">
    <property type="entry name" value="SUN"/>
    <property type="match status" value="1"/>
</dbReference>
<evidence type="ECO:0000313" key="8">
    <source>
        <dbReference type="Proteomes" id="UP001566132"/>
    </source>
</evidence>
<dbReference type="Pfam" id="PF07738">
    <property type="entry name" value="Sad1_UNC"/>
    <property type="match status" value="1"/>
</dbReference>
<accession>A0ABD1E6U8</accession>
<reference evidence="7 8" key="1">
    <citation type="submission" date="2024-05" db="EMBL/GenBank/DDBJ databases">
        <title>Genetic variation in Jamaican populations of the coffee berry borer (Hypothenemus hampei).</title>
        <authorList>
            <person name="Errbii M."/>
            <person name="Myrie A."/>
        </authorList>
    </citation>
    <scope>NUCLEOTIDE SEQUENCE [LARGE SCALE GENOMIC DNA]</scope>
    <source>
        <strain evidence="7">JA-Hopewell-2020-01-JO</strain>
        <tissue evidence="7">Whole body</tissue>
    </source>
</reference>
<dbReference type="Proteomes" id="UP001566132">
    <property type="component" value="Unassembled WGS sequence"/>
</dbReference>
<protein>
    <recommendedName>
        <fullName evidence="6">SUN domain-containing protein</fullName>
    </recommendedName>
</protein>
<keyword evidence="2 5" id="KW-0812">Transmembrane</keyword>
<name>A0ABD1E6U8_HYPHA</name>
<dbReference type="EMBL" id="JBDJPC010000010">
    <property type="protein sequence ID" value="KAL1490403.1"/>
    <property type="molecule type" value="Genomic_DNA"/>
</dbReference>
<gene>
    <name evidence="7" type="ORF">ABEB36_013108</name>
</gene>
<evidence type="ECO:0000256" key="4">
    <source>
        <dbReference type="ARBA" id="ARBA00023136"/>
    </source>
</evidence>
<dbReference type="PANTHER" id="PTHR12911">
    <property type="entry name" value="SAD1/UNC-84-LIKE PROTEIN-RELATED"/>
    <property type="match status" value="1"/>
</dbReference>
<evidence type="ECO:0000256" key="2">
    <source>
        <dbReference type="ARBA" id="ARBA00022692"/>
    </source>
</evidence>
<evidence type="ECO:0000259" key="6">
    <source>
        <dbReference type="PROSITE" id="PS51469"/>
    </source>
</evidence>